<dbReference type="OrthoDB" id="2666802at2"/>
<keyword evidence="3 6" id="KW-0812">Transmembrane</keyword>
<comment type="subcellular location">
    <subcellularLocation>
        <location evidence="1">Membrane</location>
        <topology evidence="1">Multi-pass membrane protein</topology>
    </subcellularLocation>
</comment>
<evidence type="ECO:0000313" key="8">
    <source>
        <dbReference type="EMBL" id="ODV54797.1"/>
    </source>
</evidence>
<evidence type="ECO:0000313" key="9">
    <source>
        <dbReference type="Proteomes" id="UP000094784"/>
    </source>
</evidence>
<evidence type="ECO:0000256" key="4">
    <source>
        <dbReference type="ARBA" id="ARBA00022989"/>
    </source>
</evidence>
<dbReference type="PANTHER" id="PTHR38459:SF1">
    <property type="entry name" value="PROPHAGE BACTOPRENOL-LINKED GLUCOSE TRANSLOCASE HOMOLOG"/>
    <property type="match status" value="1"/>
</dbReference>
<evidence type="ECO:0000256" key="1">
    <source>
        <dbReference type="ARBA" id="ARBA00004141"/>
    </source>
</evidence>
<dbReference type="EMBL" id="MECQ01000001">
    <property type="protein sequence ID" value="ODV54797.1"/>
    <property type="molecule type" value="Genomic_DNA"/>
</dbReference>
<dbReference type="AlphaFoldDB" id="A0A1E4R2X1"/>
<dbReference type="GO" id="GO:0005886">
    <property type="term" value="C:plasma membrane"/>
    <property type="evidence" value="ECO:0007669"/>
    <property type="project" value="TreeGrafter"/>
</dbReference>
<comment type="similarity">
    <text evidence="2">Belongs to the GtrA family.</text>
</comment>
<dbReference type="InterPro" id="IPR007267">
    <property type="entry name" value="GtrA_DPMS_TM"/>
</dbReference>
<name>A0A1E4R2X1_9BACI</name>
<dbReference type="RefSeq" id="WP_069480032.1">
    <property type="nucleotide sequence ID" value="NZ_JBGOGZ010000001.1"/>
</dbReference>
<feature type="transmembrane region" description="Helical" evidence="6">
    <location>
        <begin position="39"/>
        <end position="59"/>
    </location>
</feature>
<dbReference type="Pfam" id="PF04138">
    <property type="entry name" value="GtrA_DPMS_TM"/>
    <property type="match status" value="1"/>
</dbReference>
<comment type="caution">
    <text evidence="8">The sequence shown here is derived from an EMBL/GenBank/DDBJ whole genome shotgun (WGS) entry which is preliminary data.</text>
</comment>
<evidence type="ECO:0000256" key="2">
    <source>
        <dbReference type="ARBA" id="ARBA00009399"/>
    </source>
</evidence>
<keyword evidence="4 6" id="KW-1133">Transmembrane helix</keyword>
<proteinExistence type="inferred from homology"/>
<feature type="transmembrane region" description="Helical" evidence="6">
    <location>
        <begin position="12"/>
        <end position="33"/>
    </location>
</feature>
<feature type="transmembrane region" description="Helical" evidence="6">
    <location>
        <begin position="71"/>
        <end position="90"/>
    </location>
</feature>
<evidence type="ECO:0000256" key="6">
    <source>
        <dbReference type="SAM" id="Phobius"/>
    </source>
</evidence>
<accession>A0A1E4R2X1</accession>
<evidence type="ECO:0000256" key="3">
    <source>
        <dbReference type="ARBA" id="ARBA00022692"/>
    </source>
</evidence>
<dbReference type="PANTHER" id="PTHR38459">
    <property type="entry name" value="PROPHAGE BACTOPRENOL-LINKED GLUCOSE TRANSLOCASE HOMOLOG"/>
    <property type="match status" value="1"/>
</dbReference>
<gene>
    <name evidence="8" type="ORF">BG258_02270</name>
</gene>
<evidence type="ECO:0000256" key="5">
    <source>
        <dbReference type="ARBA" id="ARBA00023136"/>
    </source>
</evidence>
<dbReference type="Proteomes" id="UP000094784">
    <property type="component" value="Unassembled WGS sequence"/>
</dbReference>
<sequence>MKCMNKEFIRFLCVGGFNTVATYCVYLTLLSYIGYNFAYVISYISGIVISFLLNAKYVFNVKLTFKKAIGYPIVYIVQYIINVIVLNLLVKNNIVNEVMAPILVIVISIPLTFILSKYILKK</sequence>
<protein>
    <submittedName>
        <fullName evidence="8">Polysaccharide synthesis protein GtrA</fullName>
    </submittedName>
</protein>
<feature type="domain" description="GtrA/DPMS transmembrane" evidence="7">
    <location>
        <begin position="10"/>
        <end position="119"/>
    </location>
</feature>
<organism evidence="8 9">
    <name type="scientific">Lysinibacillus fusiformis</name>
    <dbReference type="NCBI Taxonomy" id="28031"/>
    <lineage>
        <taxon>Bacteria</taxon>
        <taxon>Bacillati</taxon>
        <taxon>Bacillota</taxon>
        <taxon>Bacilli</taxon>
        <taxon>Bacillales</taxon>
        <taxon>Bacillaceae</taxon>
        <taxon>Lysinibacillus</taxon>
    </lineage>
</organism>
<evidence type="ECO:0000259" key="7">
    <source>
        <dbReference type="Pfam" id="PF04138"/>
    </source>
</evidence>
<reference evidence="8 9" key="1">
    <citation type="submission" date="2016-09" db="EMBL/GenBank/DDBJ databases">
        <title>Draft genome sequence of the soil isolate, Lysinibacillus fusiformis M5, a potential hypoxanthine producer.</title>
        <authorList>
            <person name="Gallegos-Monterrosa R."/>
            <person name="Maroti G."/>
            <person name="Balint B."/>
            <person name="Kovacs A.T."/>
        </authorList>
    </citation>
    <scope>NUCLEOTIDE SEQUENCE [LARGE SCALE GENOMIC DNA]</scope>
    <source>
        <strain evidence="8 9">M5</strain>
    </source>
</reference>
<feature type="transmembrane region" description="Helical" evidence="6">
    <location>
        <begin position="102"/>
        <end position="120"/>
    </location>
</feature>
<dbReference type="GO" id="GO:0000271">
    <property type="term" value="P:polysaccharide biosynthetic process"/>
    <property type="evidence" value="ECO:0007669"/>
    <property type="project" value="InterPro"/>
</dbReference>
<keyword evidence="5 6" id="KW-0472">Membrane</keyword>
<dbReference type="InterPro" id="IPR051401">
    <property type="entry name" value="GtrA_CellWall_Glycosyl"/>
</dbReference>